<dbReference type="STRING" id="1714355.BTO28_12415"/>
<evidence type="ECO:0000313" key="1">
    <source>
        <dbReference type="EMBL" id="OMP66492.1"/>
    </source>
</evidence>
<dbReference type="OrthoDB" id="2353604at2"/>
<protein>
    <submittedName>
        <fullName evidence="1">Group-specific protein</fullName>
    </submittedName>
</protein>
<reference evidence="1 2" key="1">
    <citation type="submission" date="2016-12" db="EMBL/GenBank/DDBJ databases">
        <title>Domibacillus sp. SAB 38T whole genome sequencing.</title>
        <authorList>
            <person name="Verma A."/>
            <person name="Ojha A.K."/>
            <person name="Krishnamurthi S."/>
        </authorList>
    </citation>
    <scope>NUCLEOTIDE SEQUENCE [LARGE SCALE GENOMIC DNA]</scope>
    <source>
        <strain evidence="1 2">SAB 38</strain>
    </source>
</reference>
<dbReference type="Proteomes" id="UP000188613">
    <property type="component" value="Unassembled WGS sequence"/>
</dbReference>
<accession>A0A1V2A6J7</accession>
<keyword evidence="2" id="KW-1185">Reference proteome</keyword>
<evidence type="ECO:0000313" key="2">
    <source>
        <dbReference type="Proteomes" id="UP000188613"/>
    </source>
</evidence>
<gene>
    <name evidence="1" type="ORF">BTO28_12415</name>
</gene>
<name>A0A1V2A6J7_9BACI</name>
<dbReference type="RefSeq" id="WP_076766717.1">
    <property type="nucleotide sequence ID" value="NZ_MSFI01000020.1"/>
</dbReference>
<sequence length="76" mass="9066">MSECKLDHSNEDVVKKLESQQAFLPADLYEKLQQYLQQDHTQDMLNELFHLLKKYDLSSAEEQEARKKRLMLILNN</sequence>
<proteinExistence type="predicted"/>
<comment type="caution">
    <text evidence="1">The sequence shown here is derived from an EMBL/GenBank/DDBJ whole genome shotgun (WGS) entry which is preliminary data.</text>
</comment>
<dbReference type="EMBL" id="MSFI01000020">
    <property type="protein sequence ID" value="OMP66492.1"/>
    <property type="molecule type" value="Genomic_DNA"/>
</dbReference>
<organism evidence="1 2">
    <name type="scientific">Domibacillus epiphyticus</name>
    <dbReference type="NCBI Taxonomy" id="1714355"/>
    <lineage>
        <taxon>Bacteria</taxon>
        <taxon>Bacillati</taxon>
        <taxon>Bacillota</taxon>
        <taxon>Bacilli</taxon>
        <taxon>Bacillales</taxon>
        <taxon>Bacillaceae</taxon>
        <taxon>Domibacillus</taxon>
    </lineage>
</organism>
<dbReference type="AlphaFoldDB" id="A0A1V2A6J7"/>